<dbReference type="EMBL" id="LUUK01000189">
    <property type="protein sequence ID" value="OAI15969.1"/>
    <property type="molecule type" value="Genomic_DNA"/>
</dbReference>
<dbReference type="STRING" id="702114.A1355_10170"/>
<sequence>MFRPKDFIETGEQLIFAVVADGLEAGRILCFLRYAMLDGAWRKVDSDTANAHLAAHYPQYLHYSARLDARLHAVPETAVIRHFHPRHSLRGLLEVEPSDPVLADLHSLCTLFRRRGLDMDQFGVTGSLQVGMQKHSSDIDLVCYDREIFHRARNVVQWLIAEDHCQVLDDADWLEAYRRRACDFALDEYIWHELRKYNKAMINGRKFDLTLLAPMLEGETREYRKLGAIELQARISDDFHAFDYPAVFSIDHPQADSIVCYTATYCGQAQTGEVVAVAGLLEVDDTGRRRVVVGSNREALGEYIKVLR</sequence>
<evidence type="ECO:0008006" key="3">
    <source>
        <dbReference type="Google" id="ProtNLM"/>
    </source>
</evidence>
<name>A0A177NFL1_9GAMM</name>
<evidence type="ECO:0000313" key="1">
    <source>
        <dbReference type="EMBL" id="OAI15969.1"/>
    </source>
</evidence>
<dbReference type="RefSeq" id="WP_064030465.1">
    <property type="nucleotide sequence ID" value="NZ_LUUK01000189.1"/>
</dbReference>
<dbReference type="Proteomes" id="UP000077628">
    <property type="component" value="Unassembled WGS sequence"/>
</dbReference>
<proteinExistence type="predicted"/>
<comment type="caution">
    <text evidence="1">The sequence shown here is derived from an EMBL/GenBank/DDBJ whole genome shotgun (WGS) entry which is preliminary data.</text>
</comment>
<protein>
    <recommendedName>
        <fullName evidence="3">Polymerase nucleotidyl transferase domain-containing protein</fullName>
    </recommendedName>
</protein>
<dbReference type="AlphaFoldDB" id="A0A177NFL1"/>
<evidence type="ECO:0000313" key="2">
    <source>
        <dbReference type="Proteomes" id="UP000077628"/>
    </source>
</evidence>
<accession>A0A177NFL1</accession>
<organism evidence="1 2">
    <name type="scientific">Methylomonas koyamae</name>
    <dbReference type="NCBI Taxonomy" id="702114"/>
    <lineage>
        <taxon>Bacteria</taxon>
        <taxon>Pseudomonadati</taxon>
        <taxon>Pseudomonadota</taxon>
        <taxon>Gammaproteobacteria</taxon>
        <taxon>Methylococcales</taxon>
        <taxon>Methylococcaceae</taxon>
        <taxon>Methylomonas</taxon>
    </lineage>
</organism>
<keyword evidence="2" id="KW-1185">Reference proteome</keyword>
<gene>
    <name evidence="1" type="ORF">A1355_10170</name>
</gene>
<dbReference type="OrthoDB" id="253869at2"/>
<reference evidence="2" key="1">
    <citation type="submission" date="2016-03" db="EMBL/GenBank/DDBJ databases">
        <authorList>
            <person name="Heylen K."/>
            <person name="De Vos P."/>
            <person name="Vekeman B."/>
        </authorList>
    </citation>
    <scope>NUCLEOTIDE SEQUENCE [LARGE SCALE GENOMIC DNA]</scope>
    <source>
        <strain evidence="2">R-45383</strain>
    </source>
</reference>